<organism evidence="1 2">
    <name type="scientific">Oceanobacillus locisalsi</name>
    <dbReference type="NCBI Taxonomy" id="546107"/>
    <lineage>
        <taxon>Bacteria</taxon>
        <taxon>Bacillati</taxon>
        <taxon>Bacillota</taxon>
        <taxon>Bacilli</taxon>
        <taxon>Bacillales</taxon>
        <taxon>Bacillaceae</taxon>
        <taxon>Oceanobacillus</taxon>
    </lineage>
</organism>
<keyword evidence="2" id="KW-1185">Reference proteome</keyword>
<reference evidence="2" key="1">
    <citation type="journal article" date="2019" name="Int. J. Syst. Evol. Microbiol.">
        <title>The Global Catalogue of Microorganisms (GCM) 10K type strain sequencing project: providing services to taxonomists for standard genome sequencing and annotation.</title>
        <authorList>
            <consortium name="The Broad Institute Genomics Platform"/>
            <consortium name="The Broad Institute Genome Sequencing Center for Infectious Disease"/>
            <person name="Wu L."/>
            <person name="Ma J."/>
        </authorList>
    </citation>
    <scope>NUCLEOTIDE SEQUENCE [LARGE SCALE GENOMIC DNA]</scope>
    <source>
        <strain evidence="2">CCUG 56608</strain>
    </source>
</reference>
<gene>
    <name evidence="1" type="ORF">ACFQ19_02270</name>
</gene>
<name>A0ABW3NEJ6_9BACI</name>
<sequence length="120" mass="14312">MDSYLDKRLQEKLIDRFLTEKERLLYRKVIHMEDGIAERALTPEHFMDLLQIESPHKYIAEVFDLSLSELLEVLKEIEKKISINAEYIQAEIRWLDCTNVVSAELKMDKNKRFFYTEGLS</sequence>
<dbReference type="Proteomes" id="UP001597041">
    <property type="component" value="Unassembled WGS sequence"/>
</dbReference>
<proteinExistence type="predicted"/>
<dbReference type="EMBL" id="JBHTKK010000002">
    <property type="protein sequence ID" value="MFD1064840.1"/>
    <property type="molecule type" value="Genomic_DNA"/>
</dbReference>
<accession>A0ABW3NEJ6</accession>
<protein>
    <submittedName>
        <fullName evidence="1">Uncharacterized protein</fullName>
    </submittedName>
</protein>
<evidence type="ECO:0000313" key="2">
    <source>
        <dbReference type="Proteomes" id="UP001597041"/>
    </source>
</evidence>
<comment type="caution">
    <text evidence="1">The sequence shown here is derived from an EMBL/GenBank/DDBJ whole genome shotgun (WGS) entry which is preliminary data.</text>
</comment>
<evidence type="ECO:0000313" key="1">
    <source>
        <dbReference type="EMBL" id="MFD1064840.1"/>
    </source>
</evidence>
<dbReference type="RefSeq" id="WP_379590337.1">
    <property type="nucleotide sequence ID" value="NZ_JBHTKK010000002.1"/>
</dbReference>